<dbReference type="EMBL" id="CAJVRL010000103">
    <property type="protein sequence ID" value="CAG8961160.1"/>
    <property type="molecule type" value="Genomic_DNA"/>
</dbReference>
<evidence type="ECO:0000313" key="3">
    <source>
        <dbReference type="Proteomes" id="UP000696280"/>
    </source>
</evidence>
<evidence type="ECO:0000313" key="2">
    <source>
        <dbReference type="EMBL" id="CAG8961160.1"/>
    </source>
</evidence>
<dbReference type="SUPFAM" id="SSF81383">
    <property type="entry name" value="F-box domain"/>
    <property type="match status" value="1"/>
</dbReference>
<keyword evidence="3" id="KW-1185">Reference proteome</keyword>
<dbReference type="InterPro" id="IPR036047">
    <property type="entry name" value="F-box-like_dom_sf"/>
</dbReference>
<feature type="domain" description="F-box" evidence="1">
    <location>
        <begin position="18"/>
        <end position="50"/>
    </location>
</feature>
<reference evidence="2" key="1">
    <citation type="submission" date="2021-07" db="EMBL/GenBank/DDBJ databases">
        <authorList>
            <person name="Durling M."/>
        </authorList>
    </citation>
    <scope>NUCLEOTIDE SEQUENCE</scope>
</reference>
<comment type="caution">
    <text evidence="2">The sequence shown here is derived from an EMBL/GenBank/DDBJ whole genome shotgun (WGS) entry which is preliminary data.</text>
</comment>
<dbReference type="InterPro" id="IPR001810">
    <property type="entry name" value="F-box_dom"/>
</dbReference>
<organism evidence="2 3">
    <name type="scientific">Hymenoscyphus fraxineus</name>
    <dbReference type="NCBI Taxonomy" id="746836"/>
    <lineage>
        <taxon>Eukaryota</taxon>
        <taxon>Fungi</taxon>
        <taxon>Dikarya</taxon>
        <taxon>Ascomycota</taxon>
        <taxon>Pezizomycotina</taxon>
        <taxon>Leotiomycetes</taxon>
        <taxon>Helotiales</taxon>
        <taxon>Helotiaceae</taxon>
        <taxon>Hymenoscyphus</taxon>
    </lineage>
</organism>
<protein>
    <recommendedName>
        <fullName evidence="1">F-box domain-containing protein</fullName>
    </recommendedName>
</protein>
<sequence>MAHLPSYKQAIAGPGIPLLISSYLDAADLLLCARVNKEWNNVFNPLIWADPVGIIAKQSNPFRNVYQFLAQLPAFARENAARTCDLITTLDFRPILSLRHLIQHQRQYSDYEYLLTTQFICKTFVHLPNIRFVIFEGLKMEEYKAPFVFMNAPLAEIKKILAISAHGMQELDPNWIKEFYHLVYLDISYTARAENFGMAFNADSFVFLRVLKMRGLRLTGNLVPPLVYSTGRKLWSLVRDNTLRKVSESYIP</sequence>
<proteinExistence type="predicted"/>
<accession>A0A9N9PZ81</accession>
<evidence type="ECO:0000259" key="1">
    <source>
        <dbReference type="Pfam" id="PF12937"/>
    </source>
</evidence>
<dbReference type="AlphaFoldDB" id="A0A9N9PZ81"/>
<gene>
    <name evidence="2" type="ORF">HYFRA_00002703</name>
</gene>
<dbReference type="Proteomes" id="UP000696280">
    <property type="component" value="Unassembled WGS sequence"/>
</dbReference>
<dbReference type="Pfam" id="PF12937">
    <property type="entry name" value="F-box-like"/>
    <property type="match status" value="1"/>
</dbReference>
<dbReference type="OrthoDB" id="5213490at2759"/>
<name>A0A9N9PZ81_9HELO</name>